<evidence type="ECO:0000313" key="1">
    <source>
        <dbReference type="EMBL" id="OKO97856.1"/>
    </source>
</evidence>
<reference evidence="1 2" key="1">
    <citation type="submission" date="2016-10" db="EMBL/GenBank/DDBJ databases">
        <title>Genome sequence of the ascomycete fungus Penicillium subrubescens.</title>
        <authorList>
            <person name="De Vries R.P."/>
            <person name="Peng M."/>
            <person name="Dilokpimol A."/>
            <person name="Hilden K."/>
            <person name="Makela M.R."/>
            <person name="Grigoriev I."/>
            <person name="Riley R."/>
            <person name="Granchi Z."/>
        </authorList>
    </citation>
    <scope>NUCLEOTIDE SEQUENCE [LARGE SCALE GENOMIC DNA]</scope>
    <source>
        <strain evidence="1 2">CBS 132785</strain>
    </source>
</reference>
<evidence type="ECO:0000313" key="2">
    <source>
        <dbReference type="Proteomes" id="UP000186955"/>
    </source>
</evidence>
<organism evidence="1 2">
    <name type="scientific">Penicillium subrubescens</name>
    <dbReference type="NCBI Taxonomy" id="1316194"/>
    <lineage>
        <taxon>Eukaryota</taxon>
        <taxon>Fungi</taxon>
        <taxon>Dikarya</taxon>
        <taxon>Ascomycota</taxon>
        <taxon>Pezizomycotina</taxon>
        <taxon>Eurotiomycetes</taxon>
        <taxon>Eurotiomycetidae</taxon>
        <taxon>Eurotiales</taxon>
        <taxon>Aspergillaceae</taxon>
        <taxon>Penicillium</taxon>
    </lineage>
</organism>
<protein>
    <submittedName>
        <fullName evidence="1">Uncharacterized protein</fullName>
    </submittedName>
</protein>
<name>A0A1Q5TCA5_9EURO</name>
<accession>A0A1Q5TCA5</accession>
<comment type="caution">
    <text evidence="1">The sequence shown here is derived from an EMBL/GenBank/DDBJ whole genome shotgun (WGS) entry which is preliminary data.</text>
</comment>
<gene>
    <name evidence="1" type="ORF">PENSUB_9782</name>
</gene>
<dbReference type="EMBL" id="MNBE01000683">
    <property type="protein sequence ID" value="OKO97856.1"/>
    <property type="molecule type" value="Genomic_DNA"/>
</dbReference>
<sequence>MRARSIATLPVLRYLQNCSACPAGSAILRGRKLVPSSRSGYSTLNGGQVVRLIFTE</sequence>
<keyword evidence="2" id="KW-1185">Reference proteome</keyword>
<proteinExistence type="predicted"/>
<dbReference type="AlphaFoldDB" id="A0A1Q5TCA5"/>
<dbReference type="Proteomes" id="UP000186955">
    <property type="component" value="Unassembled WGS sequence"/>
</dbReference>